<dbReference type="Proteomes" id="UP000216013">
    <property type="component" value="Unassembled WGS sequence"/>
</dbReference>
<dbReference type="InterPro" id="IPR036291">
    <property type="entry name" value="NAD(P)-bd_dom_sf"/>
</dbReference>
<keyword evidence="2" id="KW-0560">Oxidoreductase</keyword>
<protein>
    <recommendedName>
        <fullName evidence="4">Ketoreductase domain-containing protein</fullName>
    </recommendedName>
</protein>
<evidence type="ECO:0000256" key="2">
    <source>
        <dbReference type="ARBA" id="ARBA00023002"/>
    </source>
</evidence>
<comment type="caution">
    <text evidence="5">The sequence shown here is derived from an EMBL/GenBank/DDBJ whole genome shotgun (WGS) entry which is preliminary data.</text>
</comment>
<organism evidence="5 6">
    <name type="scientific">Terribacillus saccharophilus</name>
    <dbReference type="NCBI Taxonomy" id="361277"/>
    <lineage>
        <taxon>Bacteria</taxon>
        <taxon>Bacillati</taxon>
        <taxon>Bacillota</taxon>
        <taxon>Bacilli</taxon>
        <taxon>Bacillales</taxon>
        <taxon>Bacillaceae</taxon>
        <taxon>Terribacillus</taxon>
    </lineage>
</organism>
<dbReference type="InterPro" id="IPR002347">
    <property type="entry name" value="SDR_fam"/>
</dbReference>
<evidence type="ECO:0000259" key="4">
    <source>
        <dbReference type="SMART" id="SM00822"/>
    </source>
</evidence>
<dbReference type="GO" id="GO:0016020">
    <property type="term" value="C:membrane"/>
    <property type="evidence" value="ECO:0007669"/>
    <property type="project" value="TreeGrafter"/>
</dbReference>
<dbReference type="PANTHER" id="PTHR44196:SF1">
    <property type="entry name" value="DEHYDROGENASE_REDUCTASE SDR FAMILY MEMBER 7B"/>
    <property type="match status" value="1"/>
</dbReference>
<dbReference type="SMART" id="SM00822">
    <property type="entry name" value="PKS_KR"/>
    <property type="match status" value="1"/>
</dbReference>
<dbReference type="SUPFAM" id="SSF51735">
    <property type="entry name" value="NAD(P)-binding Rossmann-fold domains"/>
    <property type="match status" value="1"/>
</dbReference>
<feature type="domain" description="Ketoreductase" evidence="4">
    <location>
        <begin position="15"/>
        <end position="198"/>
    </location>
</feature>
<dbReference type="AlphaFoldDB" id="A0A268ADD5"/>
<proteinExistence type="inferred from homology"/>
<evidence type="ECO:0000313" key="5">
    <source>
        <dbReference type="EMBL" id="PAD22128.1"/>
    </source>
</evidence>
<evidence type="ECO:0000256" key="1">
    <source>
        <dbReference type="ARBA" id="ARBA00006484"/>
    </source>
</evidence>
<accession>A0A268ADD5</accession>
<evidence type="ECO:0000256" key="3">
    <source>
        <dbReference type="RuleBase" id="RU000363"/>
    </source>
</evidence>
<gene>
    <name evidence="5" type="ORF">CHH64_05650</name>
</gene>
<reference evidence="5 6" key="1">
    <citation type="submission" date="2017-07" db="EMBL/GenBank/DDBJ databases">
        <title>Isolation and whole genome analysis of endospore-forming bacteria from heroin.</title>
        <authorList>
            <person name="Kalinowski J."/>
            <person name="Ahrens B."/>
            <person name="Al-Dilaimi A."/>
            <person name="Winkler A."/>
            <person name="Wibberg D."/>
            <person name="Schleenbecker U."/>
            <person name="Ruckert C."/>
            <person name="Wolfel R."/>
            <person name="Grass G."/>
        </authorList>
    </citation>
    <scope>NUCLEOTIDE SEQUENCE [LARGE SCALE GENOMIC DNA]</scope>
    <source>
        <strain evidence="5 6">7528</strain>
    </source>
</reference>
<dbReference type="InterPro" id="IPR020904">
    <property type="entry name" value="Sc_DH/Rdtase_CS"/>
</dbReference>
<dbReference type="PRINTS" id="PR00081">
    <property type="entry name" value="GDHRDH"/>
</dbReference>
<dbReference type="PIRSF" id="PIRSF000126">
    <property type="entry name" value="11-beta-HSD1"/>
    <property type="match status" value="1"/>
</dbReference>
<name>A0A268ADD5_9BACI</name>
<sequence length="271" mass="29827">MGKQKEVQHMEANKKSLLITGASSGLGRELAVQAAAAGYQLLLVARSEDKLKQIAVELKERFQTNVTLYRADLNNPVEWQLALQQIVRENQRIDVLINNAGVGYFRLFTDTEPTQIETTMRVNSLAAMEASAAILPVMLKQGTGHVIMIGSMAGKVATPKAAVYGASKHSIIGFSNGLRQEMKPYGVHVTTVNLGPMNTNFFDTADPSGRYREASARYMLQPDKVARKVISSIGKNKREINLPSWMGIGSKMYQLMPGLAERLLSGQFNKK</sequence>
<evidence type="ECO:0000313" key="6">
    <source>
        <dbReference type="Proteomes" id="UP000216013"/>
    </source>
</evidence>
<dbReference type="PANTHER" id="PTHR44196">
    <property type="entry name" value="DEHYDROGENASE/REDUCTASE SDR FAMILY MEMBER 7B"/>
    <property type="match status" value="1"/>
</dbReference>
<comment type="similarity">
    <text evidence="1 3">Belongs to the short-chain dehydrogenases/reductases (SDR) family.</text>
</comment>
<dbReference type="PRINTS" id="PR00080">
    <property type="entry name" value="SDRFAMILY"/>
</dbReference>
<dbReference type="PROSITE" id="PS00061">
    <property type="entry name" value="ADH_SHORT"/>
    <property type="match status" value="1"/>
</dbReference>
<dbReference type="InterPro" id="IPR057326">
    <property type="entry name" value="KR_dom"/>
</dbReference>
<dbReference type="EMBL" id="NPBV01000003">
    <property type="protein sequence ID" value="PAD22128.1"/>
    <property type="molecule type" value="Genomic_DNA"/>
</dbReference>
<dbReference type="Gene3D" id="3.40.50.720">
    <property type="entry name" value="NAD(P)-binding Rossmann-like Domain"/>
    <property type="match status" value="1"/>
</dbReference>
<dbReference type="Pfam" id="PF00106">
    <property type="entry name" value="adh_short"/>
    <property type="match status" value="1"/>
</dbReference>
<dbReference type="GO" id="GO:0016491">
    <property type="term" value="F:oxidoreductase activity"/>
    <property type="evidence" value="ECO:0007669"/>
    <property type="project" value="UniProtKB-KW"/>
</dbReference>